<proteinExistence type="predicted"/>
<gene>
    <name evidence="1" type="ORF">LTR37_010061</name>
</gene>
<name>A0ACC3N5Z5_9PEZI</name>
<dbReference type="EMBL" id="JAUTXU010000081">
    <property type="protein sequence ID" value="KAK3710837.1"/>
    <property type="molecule type" value="Genomic_DNA"/>
</dbReference>
<sequence>MPYNTRIVLPKRQRTQSHPSPPSTIAEGDESDRPSKKSRLMSPPALKQEKRKSAAQLSPPPSPVADGRNKIDVEGIGDDIVVGTIQQLEQTGNRPHLVKELAAVLATGLHSVEKYEHSDTHSLRKYADILRRSANPSALISSRLTSYLNRPWPAISPCPLAKDLSPVHPRRLYFYLTTLPRQPIPETVEPLPKAHRIISPSLSSASAHDEEDDRYNRSRQAMSLSPEVDLSSPELEEDGPQEPPTPGRPFSGRNSVVRERSASASNMSHNRRGASPQLEHEERDFKQTANALYEQAQQRRNSQQSQQDVNMEPTDAIAGAEQDPASVSMSIEELDEGEDLKKINEDATALFGHVGHLKAVEQHIEMFSSPLIEPQHDLQLEIATSKIVRHEERMDGLMLGLGRQSKDIAILSDWDTLQSPENIELAELEDMFDAY</sequence>
<keyword evidence="2" id="KW-1185">Reference proteome</keyword>
<dbReference type="Proteomes" id="UP001281147">
    <property type="component" value="Unassembled WGS sequence"/>
</dbReference>
<accession>A0ACC3N5Z5</accession>
<evidence type="ECO:0000313" key="1">
    <source>
        <dbReference type="EMBL" id="KAK3710837.1"/>
    </source>
</evidence>
<protein>
    <submittedName>
        <fullName evidence="1">Uncharacterized protein</fullName>
    </submittedName>
</protein>
<evidence type="ECO:0000313" key="2">
    <source>
        <dbReference type="Proteomes" id="UP001281147"/>
    </source>
</evidence>
<reference evidence="1" key="1">
    <citation type="submission" date="2023-07" db="EMBL/GenBank/DDBJ databases">
        <title>Black Yeasts Isolated from many extreme environments.</title>
        <authorList>
            <person name="Coleine C."/>
            <person name="Stajich J.E."/>
            <person name="Selbmann L."/>
        </authorList>
    </citation>
    <scope>NUCLEOTIDE SEQUENCE</scope>
    <source>
        <strain evidence="1">CCFEE 5714</strain>
    </source>
</reference>
<organism evidence="1 2">
    <name type="scientific">Vermiconidia calcicola</name>
    <dbReference type="NCBI Taxonomy" id="1690605"/>
    <lineage>
        <taxon>Eukaryota</taxon>
        <taxon>Fungi</taxon>
        <taxon>Dikarya</taxon>
        <taxon>Ascomycota</taxon>
        <taxon>Pezizomycotina</taxon>
        <taxon>Dothideomycetes</taxon>
        <taxon>Dothideomycetidae</taxon>
        <taxon>Mycosphaerellales</taxon>
        <taxon>Extremaceae</taxon>
        <taxon>Vermiconidia</taxon>
    </lineage>
</organism>
<comment type="caution">
    <text evidence="1">The sequence shown here is derived from an EMBL/GenBank/DDBJ whole genome shotgun (WGS) entry which is preliminary data.</text>
</comment>